<dbReference type="InterPro" id="IPR016181">
    <property type="entry name" value="Acyl_CoA_acyltransferase"/>
</dbReference>
<organism evidence="4 5">
    <name type="scientific">Nocardioides cavernae</name>
    <dbReference type="NCBI Taxonomy" id="1921566"/>
    <lineage>
        <taxon>Bacteria</taxon>
        <taxon>Bacillati</taxon>
        <taxon>Actinomycetota</taxon>
        <taxon>Actinomycetes</taxon>
        <taxon>Propionibacteriales</taxon>
        <taxon>Nocardioidaceae</taxon>
        <taxon>Nocardioides</taxon>
    </lineage>
</organism>
<dbReference type="Pfam" id="PF00583">
    <property type="entry name" value="Acetyltransf_1"/>
    <property type="match status" value="1"/>
</dbReference>
<dbReference type="InterPro" id="IPR050832">
    <property type="entry name" value="Bact_Acetyltransf"/>
</dbReference>
<name>A0ABR8NEQ5_9ACTN</name>
<evidence type="ECO:0000256" key="1">
    <source>
        <dbReference type="ARBA" id="ARBA00022679"/>
    </source>
</evidence>
<accession>A0ABR8NEQ5</accession>
<evidence type="ECO:0000313" key="4">
    <source>
        <dbReference type="EMBL" id="MBD3926062.1"/>
    </source>
</evidence>
<dbReference type="EMBL" id="JACXYZ010000002">
    <property type="protein sequence ID" value="MBD3926062.1"/>
    <property type="molecule type" value="Genomic_DNA"/>
</dbReference>
<keyword evidence="1" id="KW-0808">Transferase</keyword>
<dbReference type="InterPro" id="IPR000182">
    <property type="entry name" value="GNAT_dom"/>
</dbReference>
<keyword evidence="5" id="KW-1185">Reference proteome</keyword>
<evidence type="ECO:0000259" key="3">
    <source>
        <dbReference type="PROSITE" id="PS51186"/>
    </source>
</evidence>
<gene>
    <name evidence="4" type="ORF">IEZ26_15670</name>
</gene>
<evidence type="ECO:0000313" key="5">
    <source>
        <dbReference type="Proteomes" id="UP000618818"/>
    </source>
</evidence>
<proteinExistence type="predicted"/>
<dbReference type="Gene3D" id="3.40.630.30">
    <property type="match status" value="1"/>
</dbReference>
<dbReference type="RefSeq" id="WP_191195904.1">
    <property type="nucleotide sequence ID" value="NZ_JACXYZ010000002.1"/>
</dbReference>
<dbReference type="PROSITE" id="PS51186">
    <property type="entry name" value="GNAT"/>
    <property type="match status" value="1"/>
</dbReference>
<sequence length="147" mass="15804">MTAALEIVVATRDLLEEWRAIHNAIIPSAPLSAAEVAERSARNRLTIAYADDELVGNATVRPPSGPGRVATVIVRILPEHRGRGLGSAYLEAELAQARSAGAVRIETVVLASNQEGLQFALARGFVEHDRYLLEGDTVAFIDLHLQG</sequence>
<reference evidence="4 5" key="1">
    <citation type="submission" date="2020-09" db="EMBL/GenBank/DDBJ databases">
        <title>novel species in genus Nocardioides.</title>
        <authorList>
            <person name="Zhang G."/>
        </authorList>
    </citation>
    <scope>NUCLEOTIDE SEQUENCE [LARGE SCALE GENOMIC DNA]</scope>
    <source>
        <strain evidence="4 5">KCTC 39551</strain>
    </source>
</reference>
<dbReference type="CDD" id="cd04301">
    <property type="entry name" value="NAT_SF"/>
    <property type="match status" value="1"/>
</dbReference>
<dbReference type="PANTHER" id="PTHR43877">
    <property type="entry name" value="AMINOALKYLPHOSPHONATE N-ACETYLTRANSFERASE-RELATED-RELATED"/>
    <property type="match status" value="1"/>
</dbReference>
<evidence type="ECO:0000256" key="2">
    <source>
        <dbReference type="ARBA" id="ARBA00023315"/>
    </source>
</evidence>
<dbReference type="Proteomes" id="UP000618818">
    <property type="component" value="Unassembled WGS sequence"/>
</dbReference>
<keyword evidence="2" id="KW-0012">Acyltransferase</keyword>
<feature type="domain" description="N-acetyltransferase" evidence="3">
    <location>
        <begin position="5"/>
        <end position="144"/>
    </location>
</feature>
<dbReference type="SUPFAM" id="SSF55729">
    <property type="entry name" value="Acyl-CoA N-acyltransferases (Nat)"/>
    <property type="match status" value="1"/>
</dbReference>
<protein>
    <submittedName>
        <fullName evidence="4">GNAT family N-acetyltransferase</fullName>
    </submittedName>
</protein>
<comment type="caution">
    <text evidence="4">The sequence shown here is derived from an EMBL/GenBank/DDBJ whole genome shotgun (WGS) entry which is preliminary data.</text>
</comment>